<comment type="caution">
    <text evidence="1">The sequence shown here is derived from an EMBL/GenBank/DDBJ whole genome shotgun (WGS) entry which is preliminary data.</text>
</comment>
<accession>A0A7J9MYU3</accession>
<dbReference type="Proteomes" id="UP000593576">
    <property type="component" value="Unassembled WGS sequence"/>
</dbReference>
<dbReference type="EMBL" id="JABFAF010263303">
    <property type="protein sequence ID" value="MBA0875966.1"/>
    <property type="molecule type" value="Genomic_DNA"/>
</dbReference>
<proteinExistence type="predicted"/>
<organism evidence="1 2">
    <name type="scientific">Gossypium schwendimanii</name>
    <name type="common">Cotton</name>
    <dbReference type="NCBI Taxonomy" id="34291"/>
    <lineage>
        <taxon>Eukaryota</taxon>
        <taxon>Viridiplantae</taxon>
        <taxon>Streptophyta</taxon>
        <taxon>Embryophyta</taxon>
        <taxon>Tracheophyta</taxon>
        <taxon>Spermatophyta</taxon>
        <taxon>Magnoliopsida</taxon>
        <taxon>eudicotyledons</taxon>
        <taxon>Gunneridae</taxon>
        <taxon>Pentapetalae</taxon>
        <taxon>rosids</taxon>
        <taxon>malvids</taxon>
        <taxon>Malvales</taxon>
        <taxon>Malvaceae</taxon>
        <taxon>Malvoideae</taxon>
        <taxon>Gossypium</taxon>
    </lineage>
</organism>
<dbReference type="AlphaFoldDB" id="A0A7J9MYU3"/>
<reference evidence="1 2" key="1">
    <citation type="journal article" date="2019" name="Genome Biol. Evol.">
        <title>Insights into the evolution of the New World diploid cottons (Gossypium, subgenus Houzingenia) based on genome sequencing.</title>
        <authorList>
            <person name="Grover C.E."/>
            <person name="Arick M.A. 2nd"/>
            <person name="Thrash A."/>
            <person name="Conover J.L."/>
            <person name="Sanders W.S."/>
            <person name="Peterson D.G."/>
            <person name="Frelichowski J.E."/>
            <person name="Scheffler J.A."/>
            <person name="Scheffler B.E."/>
            <person name="Wendel J.F."/>
        </authorList>
    </citation>
    <scope>NUCLEOTIDE SEQUENCE [LARGE SCALE GENOMIC DNA]</scope>
    <source>
        <strain evidence="1">1</strain>
        <tissue evidence="1">Leaf</tissue>
    </source>
</reference>
<dbReference type="GO" id="GO:0000981">
    <property type="term" value="F:DNA-binding transcription factor activity, RNA polymerase II-specific"/>
    <property type="evidence" value="ECO:0007669"/>
    <property type="project" value="InterPro"/>
</dbReference>
<evidence type="ECO:0000313" key="2">
    <source>
        <dbReference type="Proteomes" id="UP000593576"/>
    </source>
</evidence>
<sequence>MWEDRSMASCIYCRQRKSSCNYVSKGKDASL</sequence>
<evidence type="ECO:0000313" key="1">
    <source>
        <dbReference type="EMBL" id="MBA0875966.1"/>
    </source>
</evidence>
<name>A0A7J9MYU3_GOSSC</name>
<keyword evidence="2" id="KW-1185">Reference proteome</keyword>
<dbReference type="GO" id="GO:0008270">
    <property type="term" value="F:zinc ion binding"/>
    <property type="evidence" value="ECO:0007669"/>
    <property type="project" value="InterPro"/>
</dbReference>
<dbReference type="InterPro" id="IPR036864">
    <property type="entry name" value="Zn2-C6_fun-type_DNA-bd_sf"/>
</dbReference>
<protein>
    <submittedName>
        <fullName evidence="1">Uncharacterized protein</fullName>
    </submittedName>
</protein>
<gene>
    <name evidence="1" type="ORF">Goshw_026047</name>
</gene>
<dbReference type="SUPFAM" id="SSF57701">
    <property type="entry name" value="Zn2/Cys6 DNA-binding domain"/>
    <property type="match status" value="1"/>
</dbReference>